<dbReference type="AlphaFoldDB" id="A0A2P7AQY3"/>
<sequence length="298" mass="33467">MQREDIEHLRQKVPCAAILEEAAFVIDPKESTRGATKYRRGDGIIIVIHQGRGWFDPLSDKKGDVFALASYLHQCDFCQALQRVGKLVSFQPAHMTWSSQSSVPRRFAPIGERWERRRRLCPSSPSWFYLSQVRRIPASILQAAINHDVVREGPRGSMCAKHMDRQCRITGWEERGPDWRSFSAGGSKALFRLGNQRGLRMCITEAAIDALSLAALENMRSDTLYVSTAGGWSQGTVADIEHAAKVGGMIFVAATDANPQGEAFADRIRQIATSLDCGYARLRPRVDDWNDVLRRRHA</sequence>
<organism evidence="2 3">
    <name type="scientific">Phyllobacterium endophyticum</name>
    <dbReference type="NCBI Taxonomy" id="1149773"/>
    <lineage>
        <taxon>Bacteria</taxon>
        <taxon>Pseudomonadati</taxon>
        <taxon>Pseudomonadota</taxon>
        <taxon>Alphaproteobacteria</taxon>
        <taxon>Hyphomicrobiales</taxon>
        <taxon>Phyllobacteriaceae</taxon>
        <taxon>Phyllobacterium</taxon>
    </lineage>
</organism>
<dbReference type="Pfam" id="PF13154">
    <property type="entry name" value="DUF3991"/>
    <property type="match status" value="1"/>
</dbReference>
<proteinExistence type="predicted"/>
<gene>
    <name evidence="2" type="ORF">CU100_14290</name>
</gene>
<feature type="domain" description="DUF3991" evidence="1">
    <location>
        <begin position="129"/>
        <end position="196"/>
    </location>
</feature>
<dbReference type="EMBL" id="PGGN01000003">
    <property type="protein sequence ID" value="PSH56553.1"/>
    <property type="molecule type" value="Genomic_DNA"/>
</dbReference>
<dbReference type="RefSeq" id="WP_106717300.1">
    <property type="nucleotide sequence ID" value="NZ_JACHXT010000003.1"/>
</dbReference>
<dbReference type="CDD" id="cd00188">
    <property type="entry name" value="TOPRIM"/>
    <property type="match status" value="1"/>
</dbReference>
<dbReference type="Pfam" id="PF13155">
    <property type="entry name" value="Toprim_2"/>
    <property type="match status" value="1"/>
</dbReference>
<protein>
    <recommendedName>
        <fullName evidence="1">DUF3991 domain-containing protein</fullName>
    </recommendedName>
</protein>
<reference evidence="3" key="1">
    <citation type="submission" date="2017-11" db="EMBL/GenBank/DDBJ databases">
        <authorList>
            <person name="Kuznetsova I."/>
            <person name="Sazanova A."/>
            <person name="Chirak E."/>
            <person name="Safronova V."/>
            <person name="Willems A."/>
        </authorList>
    </citation>
    <scope>NUCLEOTIDE SEQUENCE [LARGE SCALE GENOMIC DNA]</scope>
    <source>
        <strain evidence="3">PEPV15</strain>
    </source>
</reference>
<name>A0A2P7AQY3_9HYPH</name>
<comment type="caution">
    <text evidence="2">The sequence shown here is derived from an EMBL/GenBank/DDBJ whole genome shotgun (WGS) entry which is preliminary data.</text>
</comment>
<keyword evidence="3" id="KW-1185">Reference proteome</keyword>
<dbReference type="Gene3D" id="3.40.1360.10">
    <property type="match status" value="1"/>
</dbReference>
<evidence type="ECO:0000259" key="1">
    <source>
        <dbReference type="Pfam" id="PF13154"/>
    </source>
</evidence>
<evidence type="ECO:0000313" key="3">
    <source>
        <dbReference type="Proteomes" id="UP000241158"/>
    </source>
</evidence>
<accession>A0A2P7AQY3</accession>
<dbReference type="OrthoDB" id="5757175at2"/>
<dbReference type="Proteomes" id="UP000241158">
    <property type="component" value="Unassembled WGS sequence"/>
</dbReference>
<dbReference type="InterPro" id="IPR025054">
    <property type="entry name" value="DUF3991"/>
</dbReference>
<evidence type="ECO:0000313" key="2">
    <source>
        <dbReference type="EMBL" id="PSH56553.1"/>
    </source>
</evidence>